<dbReference type="Gene3D" id="1.10.8.730">
    <property type="match status" value="1"/>
</dbReference>
<dbReference type="Proteomes" id="UP000197174">
    <property type="component" value="Unassembled WGS sequence"/>
</dbReference>
<sequence length="586" mass="62175">MKRPTSMTRNAAGGDLMPSPAAVSVTPGYVQVGEGYAATYVLCGYPAEVGPAWLDPLLSYPGRVDVAVHLDPVAPQLAAPMLKRQRARLESSRRLDADRGRLDDPMVEAAAADAAGLADRVARGAAKLFDVGIYVTVHARTLDELATVTAGVKAAAAGVLLDLQPATFRHQQGWIATLPVGVDPLRMRRILDTTALAAAFPLASADLAAPAPGVITPPDGVLYGVNTTSNGVLIWNRWAQDNHNSVVLARSGAGKSYFVKLDVLRNLYQGTTVSVIDPEDEYAALADHVGGTVIALGRPGVRLNPLDLPADTRPDTLTRRGLYLHTVIAVLLGTPPPPAERAALDRAITATYHRAGITSDPATWTRPAPLLRDLADTLTADSDPAARQLATRLAPWTVGNFASLFDGPTTTTPGGHLVVWSLRHLPDELRTVGTLLALDAIWSGIDTPTPDTHRRRHLVVVDEAWLLMRDGEGRRFLFRMAKAARKRSAGLAVITQDAADVLSTDLGLAVVSNAATQVLMRQSTQSIDAVSEAFGLTTGESRLLLSASRGEGLLVAGGSRIPFRSVASAAEHTLAVTGFELEKSDR</sequence>
<evidence type="ECO:0000313" key="3">
    <source>
        <dbReference type="EMBL" id="OWV09572.1"/>
    </source>
</evidence>
<accession>A0A246RPP7</accession>
<proteinExistence type="predicted"/>
<dbReference type="InterPro" id="IPR043964">
    <property type="entry name" value="P-loop_TraG"/>
</dbReference>
<dbReference type="Pfam" id="PF01935">
    <property type="entry name" value="DUF87"/>
    <property type="match status" value="1"/>
</dbReference>
<protein>
    <submittedName>
        <fullName evidence="3">Conjugal transfer protein TraC</fullName>
    </submittedName>
</protein>
<dbReference type="InterPro" id="IPR027417">
    <property type="entry name" value="P-loop_NTPase"/>
</dbReference>
<dbReference type="SUPFAM" id="SSF52540">
    <property type="entry name" value="P-loop containing nucleoside triphosphate hydrolases"/>
    <property type="match status" value="1"/>
</dbReference>
<dbReference type="Gene3D" id="3.40.50.300">
    <property type="entry name" value="P-loop containing nucleotide triphosphate hydrolases"/>
    <property type="match status" value="1"/>
</dbReference>
<comment type="caution">
    <text evidence="3">The sequence shown here is derived from an EMBL/GenBank/DDBJ whole genome shotgun (WGS) entry which is preliminary data.</text>
</comment>
<gene>
    <name evidence="3" type="ORF">B5D80_09290</name>
</gene>
<evidence type="ECO:0000313" key="4">
    <source>
        <dbReference type="Proteomes" id="UP000197174"/>
    </source>
</evidence>
<reference evidence="3 4" key="1">
    <citation type="submission" date="2017-03" db="EMBL/GenBank/DDBJ databases">
        <title>Whole genome sequence of Micromonospora wenchangensis, isolated from mangrove soil.</title>
        <authorList>
            <person name="Yang H."/>
        </authorList>
    </citation>
    <scope>NUCLEOTIDE SEQUENCE [LARGE SCALE GENOMIC DNA]</scope>
    <source>
        <strain evidence="3 4">CCTCC AA 2012002</strain>
    </source>
</reference>
<name>A0A246RPP7_9ACTN</name>
<feature type="domain" description="Helicase HerA central" evidence="1">
    <location>
        <begin position="247"/>
        <end position="310"/>
    </location>
</feature>
<evidence type="ECO:0000259" key="1">
    <source>
        <dbReference type="Pfam" id="PF01935"/>
    </source>
</evidence>
<feature type="domain" description="TraG P-loop" evidence="2">
    <location>
        <begin position="455"/>
        <end position="549"/>
    </location>
</feature>
<organism evidence="3 4">
    <name type="scientific">Micromonospora wenchangensis</name>
    <dbReference type="NCBI Taxonomy" id="1185415"/>
    <lineage>
        <taxon>Bacteria</taxon>
        <taxon>Bacillati</taxon>
        <taxon>Actinomycetota</taxon>
        <taxon>Actinomycetes</taxon>
        <taxon>Micromonosporales</taxon>
        <taxon>Micromonosporaceae</taxon>
        <taxon>Micromonospora</taxon>
    </lineage>
</organism>
<evidence type="ECO:0000259" key="2">
    <source>
        <dbReference type="Pfam" id="PF19044"/>
    </source>
</evidence>
<dbReference type="EMBL" id="MZMV01000011">
    <property type="protein sequence ID" value="OWV09572.1"/>
    <property type="molecule type" value="Genomic_DNA"/>
</dbReference>
<dbReference type="AlphaFoldDB" id="A0A246RPP7"/>
<dbReference type="PANTHER" id="PTHR30121:SF6">
    <property type="entry name" value="SLR6007 PROTEIN"/>
    <property type="match status" value="1"/>
</dbReference>
<keyword evidence="4" id="KW-1185">Reference proteome</keyword>
<dbReference type="RefSeq" id="WP_245854378.1">
    <property type="nucleotide sequence ID" value="NZ_MZMV01000011.1"/>
</dbReference>
<dbReference type="InterPro" id="IPR002789">
    <property type="entry name" value="HerA_central"/>
</dbReference>
<dbReference type="CDD" id="cd01127">
    <property type="entry name" value="TrwB_TraG_TraD_VirD4"/>
    <property type="match status" value="1"/>
</dbReference>
<dbReference type="Pfam" id="PF19044">
    <property type="entry name" value="P-loop_TraG"/>
    <property type="match status" value="1"/>
</dbReference>
<dbReference type="PANTHER" id="PTHR30121">
    <property type="entry name" value="UNCHARACTERIZED PROTEIN YJGR-RELATED"/>
    <property type="match status" value="1"/>
</dbReference>
<dbReference type="InterPro" id="IPR051162">
    <property type="entry name" value="T4SS_component"/>
</dbReference>